<dbReference type="InterPro" id="IPR043968">
    <property type="entry name" value="SGNH"/>
</dbReference>
<dbReference type="RefSeq" id="WP_209996488.1">
    <property type="nucleotide sequence ID" value="NZ_BAAAJY010000007.1"/>
</dbReference>
<name>A0ABS4XAX3_9MICC</name>
<feature type="transmembrane region" description="Helical" evidence="1">
    <location>
        <begin position="302"/>
        <end position="322"/>
    </location>
</feature>
<keyword evidence="1" id="KW-0472">Membrane</keyword>
<feature type="transmembrane region" description="Helical" evidence="1">
    <location>
        <begin position="177"/>
        <end position="195"/>
    </location>
</feature>
<dbReference type="InterPro" id="IPR050879">
    <property type="entry name" value="Acyltransferase_3"/>
</dbReference>
<dbReference type="Pfam" id="PF19040">
    <property type="entry name" value="SGNH"/>
    <property type="match status" value="1"/>
</dbReference>
<accession>A0ABS4XAX3</accession>
<proteinExistence type="predicted"/>
<dbReference type="PANTHER" id="PTHR23028">
    <property type="entry name" value="ACETYLTRANSFERASE"/>
    <property type="match status" value="1"/>
</dbReference>
<dbReference type="Proteomes" id="UP001296993">
    <property type="component" value="Unassembled WGS sequence"/>
</dbReference>
<sequence length="705" mass="76093">MKHVAKTVSRGDIQGLRAIAVVLVVVYHLWPEALSGGFIGVDTFFVISGFLITTHLVKNPPVRARDVWAFWMRRVKRLLPAAFFVLAVTMIGIRLLAPDTVWRAWGGQVVAAAFYVENWALAASSVDYLTSEDAPSAVQHFWSLSVEEQFYLFWPLILGGLFIAGAALGAKRALIPRYGVLGFLLLSLAYSIHLTGNEPGIAYFSTLTRGWEFAAGGIIALIPPATEHFRSSHVASAMSWAGLAAILYAATAYDETTPFPGSAAALPVLGTAAVIWAHTEAKTSPARLLAWKTSRFLGDHSYSIYLWHWPLIVLMPFVIGTLHWPQKLGIIAATVFMAFLTKALIEDNFRRTLDRAKIMTGGRFLLVGSLGIGLISGAVVGTAAQREQTPAQVASQVLEAKDNVGTQCFGAASMVNDCVDSGAGPLVPAPTAAKQDRSDAYDDKCWSQGEFARRPVCTYGNGRTKVALVGNSHAGQWLPALQEIAKERDWTISTFLASRCSPTDSELAFDSDASAEGCVAFGKWVLERTSHGQFDVIIAAARQSLPVQGEDFGTTRDKAITGYESYLQKWTTGGTPIVVIRDSPYPGNTVRNVPDCIASSRKPLVDCSGTPKSWHSMDPLADAAGSSAKGRASVVDMSEFFCRDDICPAIIGSVIAYIDGSHLTATYVRTLMPYLATKLEKVIRGPSRSVDLGVAPVTSSQSSRH</sequence>
<evidence type="ECO:0000259" key="3">
    <source>
        <dbReference type="Pfam" id="PF19040"/>
    </source>
</evidence>
<feature type="transmembrane region" description="Helical" evidence="1">
    <location>
        <begin position="151"/>
        <end position="170"/>
    </location>
</feature>
<dbReference type="InterPro" id="IPR002656">
    <property type="entry name" value="Acyl_transf_3_dom"/>
</dbReference>
<feature type="transmembrane region" description="Helical" evidence="1">
    <location>
        <begin position="234"/>
        <end position="253"/>
    </location>
</feature>
<feature type="transmembrane region" description="Helical" evidence="1">
    <location>
        <begin position="201"/>
        <end position="222"/>
    </location>
</feature>
<feature type="transmembrane region" description="Helical" evidence="1">
    <location>
        <begin position="78"/>
        <end position="97"/>
    </location>
</feature>
<keyword evidence="5" id="KW-1185">Reference proteome</keyword>
<dbReference type="PANTHER" id="PTHR23028:SF53">
    <property type="entry name" value="ACYL_TRANSF_3 DOMAIN-CONTAINING PROTEIN"/>
    <property type="match status" value="1"/>
</dbReference>
<feature type="domain" description="Acyltransferase 3" evidence="2">
    <location>
        <begin position="12"/>
        <end position="340"/>
    </location>
</feature>
<gene>
    <name evidence="4" type="ORF">JOF47_001130</name>
</gene>
<protein>
    <submittedName>
        <fullName evidence="4">Peptidoglycan/LPS O-acetylase OafA/YrhL</fullName>
    </submittedName>
</protein>
<feature type="transmembrane region" description="Helical" evidence="1">
    <location>
        <begin position="328"/>
        <end position="345"/>
    </location>
</feature>
<feature type="transmembrane region" description="Helical" evidence="1">
    <location>
        <begin position="365"/>
        <end position="384"/>
    </location>
</feature>
<feature type="domain" description="SGNH" evidence="3">
    <location>
        <begin position="451"/>
        <end position="675"/>
    </location>
</feature>
<dbReference type="Pfam" id="PF01757">
    <property type="entry name" value="Acyl_transf_3"/>
    <property type="match status" value="1"/>
</dbReference>
<dbReference type="EMBL" id="JAGIOF010000001">
    <property type="protein sequence ID" value="MBP2385619.1"/>
    <property type="molecule type" value="Genomic_DNA"/>
</dbReference>
<feature type="transmembrane region" description="Helical" evidence="1">
    <location>
        <begin position="12"/>
        <end position="30"/>
    </location>
</feature>
<comment type="caution">
    <text evidence="4">The sequence shown here is derived from an EMBL/GenBank/DDBJ whole genome shotgun (WGS) entry which is preliminary data.</text>
</comment>
<feature type="transmembrane region" description="Helical" evidence="1">
    <location>
        <begin position="36"/>
        <end position="57"/>
    </location>
</feature>
<feature type="transmembrane region" description="Helical" evidence="1">
    <location>
        <begin position="259"/>
        <end position="281"/>
    </location>
</feature>
<keyword evidence="1" id="KW-1133">Transmembrane helix</keyword>
<evidence type="ECO:0000313" key="4">
    <source>
        <dbReference type="EMBL" id="MBP2385619.1"/>
    </source>
</evidence>
<evidence type="ECO:0000313" key="5">
    <source>
        <dbReference type="Proteomes" id="UP001296993"/>
    </source>
</evidence>
<evidence type="ECO:0000256" key="1">
    <source>
        <dbReference type="SAM" id="Phobius"/>
    </source>
</evidence>
<reference evidence="4 5" key="1">
    <citation type="submission" date="2021-03" db="EMBL/GenBank/DDBJ databases">
        <title>Sequencing the genomes of 1000 actinobacteria strains.</title>
        <authorList>
            <person name="Klenk H.-P."/>
        </authorList>
    </citation>
    <scope>NUCLEOTIDE SEQUENCE [LARGE SCALE GENOMIC DNA]</scope>
    <source>
        <strain evidence="4 5">DSM 15797</strain>
    </source>
</reference>
<evidence type="ECO:0000259" key="2">
    <source>
        <dbReference type="Pfam" id="PF01757"/>
    </source>
</evidence>
<keyword evidence="1" id="KW-0812">Transmembrane</keyword>
<organism evidence="4 5">
    <name type="scientific">Paeniglutamicibacter kerguelensis</name>
    <dbReference type="NCBI Taxonomy" id="254788"/>
    <lineage>
        <taxon>Bacteria</taxon>
        <taxon>Bacillati</taxon>
        <taxon>Actinomycetota</taxon>
        <taxon>Actinomycetes</taxon>
        <taxon>Micrococcales</taxon>
        <taxon>Micrococcaceae</taxon>
        <taxon>Paeniglutamicibacter</taxon>
    </lineage>
</organism>